<dbReference type="Pfam" id="PF03659">
    <property type="entry name" value="Glyco_hydro_71"/>
    <property type="match status" value="1"/>
</dbReference>
<evidence type="ECO:0000256" key="2">
    <source>
        <dbReference type="SAM" id="SignalP"/>
    </source>
</evidence>
<proteinExistence type="predicted"/>
<gene>
    <name evidence="3" type="ORF">PDIP_40430</name>
</gene>
<dbReference type="AlphaFoldDB" id="K9GQR0"/>
<protein>
    <submittedName>
        <fullName evidence="3">Alpha-1,3-glucanase/mutanase, putative</fullName>
    </submittedName>
</protein>
<dbReference type="OrthoDB" id="1046782at2759"/>
<feature type="chain" id="PRO_5003929668" evidence="2">
    <location>
        <begin position="25"/>
        <end position="803"/>
    </location>
</feature>
<sequence>MSSSFLWWRYILLLSCQLYPQVYSRAVFAHFMVSNTAGYEVSDWENEIQLAQDAHIDAFALNIATGEDTTSTSMPNAFLAAQNLKFSLFFSFDYAGNGAWDKDDVLDLLKQYVSDDAYYLHGADPLVSTFEGPDHADDWVYIKSETSLFFVPDWSSVGAKPAMALGDGVADGLFSWAAWPNGPNDMNTYVDASDMQYLDKKPYMMPISPWFFTNMPGYDKNWVWRGDDLWYTRWEQALYLVPEFIEIHFLERLCGTSPDLEKEVCIEGWCMRDFNGLCGFSSSLGYCPVGAYVCSKLGPQPTLPKSTGTVGYPAAGESANYAVSPSTPDTCVAGTGGDEFTGLCSFGCNYGYCPIYNCTCTATGPLIKPPTQNTSVVGWAPDIDDNDATPEDDPCGDADDDSAEWAGTFPCDFSINYSSLDALEADIDNLDPYCIDFYVLGALYGELETTLANYTNIAHTNNYDEDFIEYSKYMKAQVEPQLMYFMNDSTVPFDPKGLGNRYFTCTRSLGGINGTATSCPDEDSYTVAQLHIVYFDLVDPEGFYTSLTENAGVEPDWVTLDGGFFPGSSTGPYYGKRPECRLNLHSTYEYLWWQGFPIPAQEINFTDPREIMRKALPNIPNLQLSISLTQLAIASGSFQGVIDDVVQTTSTAVFVLSELVDRIYNVVYIGRKIAAEERTERILKIIGGIFMILPFLGPLSGLGDLIEGFDALLALTGTIVDEGSDVYSVIQNPESAPVAILGMLLGFDAGSEVGEISDESLAAFKYDTLAASRRKMESTEIKAFGKVYEDKMNQLDSIVSKCF</sequence>
<evidence type="ECO:0000313" key="3">
    <source>
        <dbReference type="EMBL" id="EKV15411.1"/>
    </source>
</evidence>
<dbReference type="GO" id="GO:0051118">
    <property type="term" value="F:glucan endo-1,3-alpha-glucosidase activity"/>
    <property type="evidence" value="ECO:0007669"/>
    <property type="project" value="InterPro"/>
</dbReference>
<dbReference type="EMBL" id="AKCU01000275">
    <property type="protein sequence ID" value="EKV15411.1"/>
    <property type="molecule type" value="Genomic_DNA"/>
</dbReference>
<comment type="caution">
    <text evidence="3">The sequence shown here is derived from an EMBL/GenBank/DDBJ whole genome shotgun (WGS) entry which is preliminary data.</text>
</comment>
<reference evidence="4" key="1">
    <citation type="journal article" date="2012" name="BMC Genomics">
        <title>Genome sequence of the necrotrophic fungus Penicillium digitatum, the main postharvest pathogen of citrus.</title>
        <authorList>
            <person name="Marcet-Houben M."/>
            <person name="Ballester A.-R."/>
            <person name="de la Fuente B."/>
            <person name="Harries E."/>
            <person name="Marcos J.F."/>
            <person name="Gonzalez-Candelas L."/>
            <person name="Gabaldon T."/>
        </authorList>
    </citation>
    <scope>NUCLEOTIDE SEQUENCE [LARGE SCALE GENOMIC DNA]</scope>
    <source>
        <strain evidence="4">Pd1 / CECT 20795</strain>
    </source>
</reference>
<dbReference type="VEuPathDB" id="FungiDB:PDIP_40430"/>
<evidence type="ECO:0000313" key="4">
    <source>
        <dbReference type="Proteomes" id="UP000009886"/>
    </source>
</evidence>
<keyword evidence="2" id="KW-0732">Signal</keyword>
<dbReference type="Proteomes" id="UP000009886">
    <property type="component" value="Unassembled WGS sequence"/>
</dbReference>
<feature type="signal peptide" evidence="2">
    <location>
        <begin position="1"/>
        <end position="24"/>
    </location>
</feature>
<organism evidence="3 4">
    <name type="scientific">Penicillium digitatum (strain Pd1 / CECT 20795)</name>
    <name type="common">Green mold</name>
    <dbReference type="NCBI Taxonomy" id="1170230"/>
    <lineage>
        <taxon>Eukaryota</taxon>
        <taxon>Fungi</taxon>
        <taxon>Dikarya</taxon>
        <taxon>Ascomycota</taxon>
        <taxon>Pezizomycotina</taxon>
        <taxon>Eurotiomycetes</taxon>
        <taxon>Eurotiomycetidae</taxon>
        <taxon>Eurotiales</taxon>
        <taxon>Aspergillaceae</taxon>
        <taxon>Penicillium</taxon>
    </lineage>
</organism>
<accession>K9GQR0</accession>
<dbReference type="KEGG" id="pdp:PDIP_40430"/>
<evidence type="ECO:0000256" key="1">
    <source>
        <dbReference type="SAM" id="MobiDB-lite"/>
    </source>
</evidence>
<dbReference type="CDD" id="cd11577">
    <property type="entry name" value="GH71"/>
    <property type="match status" value="1"/>
</dbReference>
<dbReference type="InterPro" id="IPR005197">
    <property type="entry name" value="Glyco_hydro_71"/>
</dbReference>
<name>K9GQR0_PEND1</name>
<dbReference type="HOGENOM" id="CLU_011931_0_0_1"/>
<feature type="compositionally biased region" description="Acidic residues" evidence="1">
    <location>
        <begin position="382"/>
        <end position="399"/>
    </location>
</feature>
<feature type="region of interest" description="Disordered" evidence="1">
    <location>
        <begin position="375"/>
        <end position="399"/>
    </location>
</feature>
<dbReference type="Gene3D" id="3.20.20.80">
    <property type="entry name" value="Glycosidases"/>
    <property type="match status" value="1"/>
</dbReference>